<organism evidence="1">
    <name type="scientific">Eremomyces bilateralis CBS 781.70</name>
    <dbReference type="NCBI Taxonomy" id="1392243"/>
    <lineage>
        <taxon>Eukaryota</taxon>
        <taxon>Fungi</taxon>
        <taxon>Dikarya</taxon>
        <taxon>Ascomycota</taxon>
        <taxon>Pezizomycotina</taxon>
        <taxon>Dothideomycetes</taxon>
        <taxon>Dothideomycetes incertae sedis</taxon>
        <taxon>Eremomycetales</taxon>
        <taxon>Eremomycetaceae</taxon>
        <taxon>Eremomyces</taxon>
    </lineage>
</organism>
<accession>A0A6G1GDJ0</accession>
<dbReference type="SUPFAM" id="SSF56112">
    <property type="entry name" value="Protein kinase-like (PK-like)"/>
    <property type="match status" value="1"/>
</dbReference>
<reference evidence="3" key="2">
    <citation type="submission" date="2020-04" db="EMBL/GenBank/DDBJ databases">
        <authorList>
            <consortium name="NCBI Genome Project"/>
        </authorList>
    </citation>
    <scope>NUCLEOTIDE SEQUENCE</scope>
    <source>
        <strain evidence="3">CBS 781.70</strain>
    </source>
</reference>
<keyword evidence="2" id="KW-1185">Reference proteome</keyword>
<name>A0A6G1GDJ0_9PEZI</name>
<evidence type="ECO:0000313" key="3">
    <source>
        <dbReference type="RefSeq" id="XP_033537739.1"/>
    </source>
</evidence>
<sequence>MFPFFLTSFAARTTLTFSVSTWGRKLSMMQILPGHSLFIMRGGQVLCSSGKVLRTIALPHSILRLYKDVIPGKSTFVFEYFTGHLLQLAQKGLPISTTKKTLKDALLGIAELHDQEIIHTGMFYRVYSL</sequence>
<dbReference type="RefSeq" id="XP_033537739.1">
    <property type="nucleotide sequence ID" value="XM_033673625.1"/>
</dbReference>
<reference evidence="3" key="3">
    <citation type="submission" date="2025-04" db="UniProtKB">
        <authorList>
            <consortium name="RefSeq"/>
        </authorList>
    </citation>
    <scope>IDENTIFICATION</scope>
    <source>
        <strain evidence="3">CBS 781.70</strain>
    </source>
</reference>
<evidence type="ECO:0000313" key="1">
    <source>
        <dbReference type="EMBL" id="KAF1816108.1"/>
    </source>
</evidence>
<protein>
    <recommendedName>
        <fullName evidence="4">Protein kinase domain-containing protein</fullName>
    </recommendedName>
</protein>
<proteinExistence type="predicted"/>
<gene>
    <name evidence="1 3" type="ORF">P152DRAFT_110769</name>
</gene>
<dbReference type="EMBL" id="ML975150">
    <property type="protein sequence ID" value="KAF1816108.1"/>
    <property type="molecule type" value="Genomic_DNA"/>
</dbReference>
<dbReference type="AlphaFoldDB" id="A0A6G1GDJ0"/>
<dbReference type="GeneID" id="54414195"/>
<evidence type="ECO:0000313" key="2">
    <source>
        <dbReference type="Proteomes" id="UP000504638"/>
    </source>
</evidence>
<dbReference type="InterPro" id="IPR011009">
    <property type="entry name" value="Kinase-like_dom_sf"/>
</dbReference>
<evidence type="ECO:0008006" key="4">
    <source>
        <dbReference type="Google" id="ProtNLM"/>
    </source>
</evidence>
<reference evidence="1 3" key="1">
    <citation type="submission" date="2020-01" db="EMBL/GenBank/DDBJ databases">
        <authorList>
            <consortium name="DOE Joint Genome Institute"/>
            <person name="Haridas S."/>
            <person name="Albert R."/>
            <person name="Binder M."/>
            <person name="Bloem J."/>
            <person name="Labutti K."/>
            <person name="Salamov A."/>
            <person name="Andreopoulos B."/>
            <person name="Baker S.E."/>
            <person name="Barry K."/>
            <person name="Bills G."/>
            <person name="Bluhm B.H."/>
            <person name="Cannon C."/>
            <person name="Castanera R."/>
            <person name="Culley D.E."/>
            <person name="Daum C."/>
            <person name="Ezra D."/>
            <person name="Gonzalez J.B."/>
            <person name="Henrissat B."/>
            <person name="Kuo A."/>
            <person name="Liang C."/>
            <person name="Lipzen A."/>
            <person name="Lutzoni F."/>
            <person name="Magnuson J."/>
            <person name="Mondo S."/>
            <person name="Nolan M."/>
            <person name="Ohm R."/>
            <person name="Pangilinan J."/>
            <person name="Park H.-J."/>
            <person name="Ramirez L."/>
            <person name="Alfaro M."/>
            <person name="Sun H."/>
            <person name="Tritt A."/>
            <person name="Yoshinaga Y."/>
            <person name="Zwiers L.-H."/>
            <person name="Turgeon B.G."/>
            <person name="Goodwin S.B."/>
            <person name="Spatafora J.W."/>
            <person name="Crous P.W."/>
            <person name="Grigoriev I.V."/>
        </authorList>
    </citation>
    <scope>NUCLEOTIDE SEQUENCE</scope>
    <source>
        <strain evidence="1 3">CBS 781.70</strain>
    </source>
</reference>
<dbReference type="Proteomes" id="UP000504638">
    <property type="component" value="Unplaced"/>
</dbReference>